<dbReference type="GO" id="GO:0005524">
    <property type="term" value="F:ATP binding"/>
    <property type="evidence" value="ECO:0007669"/>
    <property type="project" value="UniProtKB-KW"/>
</dbReference>
<evidence type="ECO:0000256" key="2">
    <source>
        <dbReference type="ARBA" id="ARBA00012438"/>
    </source>
</evidence>
<evidence type="ECO:0000256" key="5">
    <source>
        <dbReference type="ARBA" id="ARBA00022741"/>
    </source>
</evidence>
<evidence type="ECO:0000256" key="8">
    <source>
        <dbReference type="ARBA" id="ARBA00023012"/>
    </source>
</evidence>
<dbReference type="Proteomes" id="UP000218102">
    <property type="component" value="Unassembled WGS sequence"/>
</dbReference>
<gene>
    <name evidence="10" type="ORF">CMV24_17145</name>
</gene>
<dbReference type="PRINTS" id="PR00344">
    <property type="entry name" value="BCTRLSENSOR"/>
</dbReference>
<dbReference type="KEGG" id="ppj:RK21_01391"/>
<dbReference type="GO" id="GO:0000156">
    <property type="term" value="F:phosphorelay response regulator activity"/>
    <property type="evidence" value="ECO:0007669"/>
    <property type="project" value="TreeGrafter"/>
</dbReference>
<dbReference type="Pfam" id="PF02518">
    <property type="entry name" value="HATPase_c"/>
    <property type="match status" value="1"/>
</dbReference>
<keyword evidence="3" id="KW-0597">Phosphoprotein</keyword>
<evidence type="ECO:0000313" key="11">
    <source>
        <dbReference type="Proteomes" id="UP000218102"/>
    </source>
</evidence>
<dbReference type="GO" id="GO:0030295">
    <property type="term" value="F:protein kinase activator activity"/>
    <property type="evidence" value="ECO:0007669"/>
    <property type="project" value="TreeGrafter"/>
</dbReference>
<evidence type="ECO:0000256" key="6">
    <source>
        <dbReference type="ARBA" id="ARBA00022777"/>
    </source>
</evidence>
<keyword evidence="5" id="KW-0547">Nucleotide-binding</keyword>
<dbReference type="RefSeq" id="WP_031325291.1">
    <property type="nucleotide sequence ID" value="NZ_CP010359.1"/>
</dbReference>
<evidence type="ECO:0000256" key="1">
    <source>
        <dbReference type="ARBA" id="ARBA00000085"/>
    </source>
</evidence>
<dbReference type="EC" id="2.7.13.3" evidence="2"/>
<dbReference type="PANTHER" id="PTHR42878:SF7">
    <property type="entry name" value="SENSOR HISTIDINE KINASE GLRK"/>
    <property type="match status" value="1"/>
</dbReference>
<dbReference type="InterPro" id="IPR003661">
    <property type="entry name" value="HisK_dim/P_dom"/>
</dbReference>
<dbReference type="CDD" id="cd00075">
    <property type="entry name" value="HATPase"/>
    <property type="match status" value="1"/>
</dbReference>
<dbReference type="EMBL" id="NTME01000017">
    <property type="protein sequence ID" value="PBJ94413.1"/>
    <property type="molecule type" value="Genomic_DNA"/>
</dbReference>
<evidence type="ECO:0000256" key="9">
    <source>
        <dbReference type="SAM" id="MobiDB-lite"/>
    </source>
</evidence>
<dbReference type="Gene3D" id="3.30.565.10">
    <property type="entry name" value="Histidine kinase-like ATPase, C-terminal domain"/>
    <property type="match status" value="1"/>
</dbReference>
<dbReference type="PROSITE" id="PS50109">
    <property type="entry name" value="HIS_KIN"/>
    <property type="match status" value="1"/>
</dbReference>
<keyword evidence="7" id="KW-0067">ATP-binding</keyword>
<dbReference type="InterPro" id="IPR003594">
    <property type="entry name" value="HATPase_dom"/>
</dbReference>
<dbReference type="Gene3D" id="1.10.287.130">
    <property type="match status" value="1"/>
</dbReference>
<dbReference type="SMART" id="SM00387">
    <property type="entry name" value="HATPase_c"/>
    <property type="match status" value="1"/>
</dbReference>
<keyword evidence="4" id="KW-0808">Transferase</keyword>
<dbReference type="CDD" id="cd00082">
    <property type="entry name" value="HisKA"/>
    <property type="match status" value="1"/>
</dbReference>
<comment type="catalytic activity">
    <reaction evidence="1">
        <text>ATP + protein L-histidine = ADP + protein N-phospho-L-histidine.</text>
        <dbReference type="EC" id="2.7.13.3"/>
    </reaction>
</comment>
<accession>A0A0B5K334</accession>
<dbReference type="GO" id="GO:0007234">
    <property type="term" value="P:osmosensory signaling via phosphorelay pathway"/>
    <property type="evidence" value="ECO:0007669"/>
    <property type="project" value="TreeGrafter"/>
</dbReference>
<dbReference type="GO" id="GO:0000155">
    <property type="term" value="F:phosphorelay sensor kinase activity"/>
    <property type="evidence" value="ECO:0007669"/>
    <property type="project" value="InterPro"/>
</dbReference>
<dbReference type="AlphaFoldDB" id="A0A0B5K334"/>
<dbReference type="InterPro" id="IPR036890">
    <property type="entry name" value="HATPase_C_sf"/>
</dbReference>
<sequence length="376" mass="40931">MRLFDFIDSSMEPILQAWENYARSVETELPKQDSSGLRDHAEKMLRTVAKDMRTPQSRQQQSEKAQGRGPRSSSETAAQTHAVARLIAGFSMDQMVSEYRALRASVLSLWLTQESFADAHHVQDMIRFNEAIDQALAESIAAYGTAVEATRKMVLAVLGHDLRSPLGAILMAGGLIQRQAGLDEKGKVLATQVCASAHRANVMINDLLDLARCNLGTGIPVDLRKMDLNPICKAVIDELRTAFPHARIILDEQAHITGQFDPDRISQVFSNLIGNALRHGDATAPIKVTLAKVDGVPRVSVQNSGEPIPPEVMPYIFKPEGRYSSYSSGERGSAAGLGLGLFIASEIVANHGGRIEVESTEEEGTTFEVVLLSSAE</sequence>
<proteinExistence type="predicted"/>
<evidence type="ECO:0000256" key="3">
    <source>
        <dbReference type="ARBA" id="ARBA00022553"/>
    </source>
</evidence>
<evidence type="ECO:0000256" key="4">
    <source>
        <dbReference type="ARBA" id="ARBA00022679"/>
    </source>
</evidence>
<dbReference type="SMART" id="SM00388">
    <property type="entry name" value="HisKA"/>
    <property type="match status" value="1"/>
</dbReference>
<dbReference type="InterPro" id="IPR005467">
    <property type="entry name" value="His_kinase_dom"/>
</dbReference>
<dbReference type="InterPro" id="IPR050351">
    <property type="entry name" value="BphY/WalK/GraS-like"/>
</dbReference>
<dbReference type="SUPFAM" id="SSF55874">
    <property type="entry name" value="ATPase domain of HSP90 chaperone/DNA topoisomerase II/histidine kinase"/>
    <property type="match status" value="1"/>
</dbReference>
<dbReference type="PANTHER" id="PTHR42878">
    <property type="entry name" value="TWO-COMPONENT HISTIDINE KINASE"/>
    <property type="match status" value="1"/>
</dbReference>
<name>A0A0B5K334_PSEDL</name>
<dbReference type="Pfam" id="PF00512">
    <property type="entry name" value="HisKA"/>
    <property type="match status" value="1"/>
</dbReference>
<dbReference type="Pfam" id="PF14361">
    <property type="entry name" value="RsbRD_N"/>
    <property type="match status" value="1"/>
</dbReference>
<protein>
    <recommendedName>
        <fullName evidence="2">histidine kinase</fullName>
        <ecNumber evidence="2">2.7.13.3</ecNumber>
    </recommendedName>
</protein>
<evidence type="ECO:0000313" key="10">
    <source>
        <dbReference type="EMBL" id="PBJ94413.1"/>
    </source>
</evidence>
<dbReference type="SUPFAM" id="SSF47384">
    <property type="entry name" value="Homodimeric domain of signal transducing histidine kinase"/>
    <property type="match status" value="1"/>
</dbReference>
<keyword evidence="6 10" id="KW-0418">Kinase</keyword>
<reference evidence="10 11" key="1">
    <citation type="submission" date="2017-09" db="EMBL/GenBank/DDBJ databases">
        <authorList>
            <person name="Ehlers B."/>
            <person name="Leendertz F.H."/>
        </authorList>
    </citation>
    <scope>NUCLEOTIDE SEQUENCE [LARGE SCALE GENOMIC DNA]</scope>
    <source>
        <strain evidence="10 11">DJ-1</strain>
    </source>
</reference>
<feature type="region of interest" description="Disordered" evidence="9">
    <location>
        <begin position="48"/>
        <end position="78"/>
    </location>
</feature>
<organism evidence="10 11">
    <name type="scientific">Pseudomonas plecoglossicida</name>
    <dbReference type="NCBI Taxonomy" id="70775"/>
    <lineage>
        <taxon>Bacteria</taxon>
        <taxon>Pseudomonadati</taxon>
        <taxon>Pseudomonadota</taxon>
        <taxon>Gammaproteobacteria</taxon>
        <taxon>Pseudomonadales</taxon>
        <taxon>Pseudomonadaceae</taxon>
        <taxon>Pseudomonas</taxon>
    </lineage>
</organism>
<evidence type="ECO:0000256" key="7">
    <source>
        <dbReference type="ARBA" id="ARBA00022840"/>
    </source>
</evidence>
<dbReference type="InterPro" id="IPR036097">
    <property type="entry name" value="HisK_dim/P_sf"/>
</dbReference>
<comment type="caution">
    <text evidence="10">The sequence shown here is derived from an EMBL/GenBank/DDBJ whole genome shotgun (WGS) entry which is preliminary data.</text>
</comment>
<keyword evidence="8" id="KW-0902">Two-component regulatory system</keyword>
<feature type="compositionally biased region" description="Polar residues" evidence="9">
    <location>
        <begin position="54"/>
        <end position="64"/>
    </location>
</feature>
<dbReference type="InterPro" id="IPR004358">
    <property type="entry name" value="Sig_transdc_His_kin-like_C"/>
</dbReference>
<dbReference type="InterPro" id="IPR025751">
    <property type="entry name" value="RsbRD_N_dom"/>
</dbReference>